<feature type="compositionally biased region" description="Basic residues" evidence="1">
    <location>
        <begin position="45"/>
        <end position="55"/>
    </location>
</feature>
<evidence type="ECO:0000313" key="3">
    <source>
        <dbReference type="Proteomes" id="UP001054837"/>
    </source>
</evidence>
<proteinExistence type="predicted"/>
<sequence>MLLRHEGNRTQSLHPKLETTSGYHLAPQGKPRRQQYESKTQHHEKLQRRRLRHQGNRTQSLHPKLETTSGYHLAPQGKPRRQVIP</sequence>
<reference evidence="2 3" key="1">
    <citation type="submission" date="2021-06" db="EMBL/GenBank/DDBJ databases">
        <title>Caerostris darwini draft genome.</title>
        <authorList>
            <person name="Kono N."/>
            <person name="Arakawa K."/>
        </authorList>
    </citation>
    <scope>NUCLEOTIDE SEQUENCE [LARGE SCALE GENOMIC DNA]</scope>
</reference>
<feature type="region of interest" description="Disordered" evidence="1">
    <location>
        <begin position="1"/>
        <end position="85"/>
    </location>
</feature>
<dbReference type="EMBL" id="BPLQ01013680">
    <property type="protein sequence ID" value="GIY74009.1"/>
    <property type="molecule type" value="Genomic_DNA"/>
</dbReference>
<protein>
    <submittedName>
        <fullName evidence="2">Uncharacterized protein</fullName>
    </submittedName>
</protein>
<organism evidence="2 3">
    <name type="scientific">Caerostris darwini</name>
    <dbReference type="NCBI Taxonomy" id="1538125"/>
    <lineage>
        <taxon>Eukaryota</taxon>
        <taxon>Metazoa</taxon>
        <taxon>Ecdysozoa</taxon>
        <taxon>Arthropoda</taxon>
        <taxon>Chelicerata</taxon>
        <taxon>Arachnida</taxon>
        <taxon>Araneae</taxon>
        <taxon>Araneomorphae</taxon>
        <taxon>Entelegynae</taxon>
        <taxon>Araneoidea</taxon>
        <taxon>Araneidae</taxon>
        <taxon>Caerostris</taxon>
    </lineage>
</organism>
<evidence type="ECO:0000256" key="1">
    <source>
        <dbReference type="SAM" id="MobiDB-lite"/>
    </source>
</evidence>
<name>A0AAV4VWC0_9ARAC</name>
<feature type="compositionally biased region" description="Polar residues" evidence="1">
    <location>
        <begin position="56"/>
        <end position="70"/>
    </location>
</feature>
<feature type="compositionally biased region" description="Basic and acidic residues" evidence="1">
    <location>
        <begin position="34"/>
        <end position="44"/>
    </location>
</feature>
<dbReference type="Proteomes" id="UP001054837">
    <property type="component" value="Unassembled WGS sequence"/>
</dbReference>
<feature type="compositionally biased region" description="Polar residues" evidence="1">
    <location>
        <begin position="9"/>
        <end position="22"/>
    </location>
</feature>
<gene>
    <name evidence="2" type="ORF">CDAR_100831</name>
</gene>
<evidence type="ECO:0000313" key="2">
    <source>
        <dbReference type="EMBL" id="GIY74009.1"/>
    </source>
</evidence>
<dbReference type="AlphaFoldDB" id="A0AAV4VWC0"/>
<accession>A0AAV4VWC0</accession>
<comment type="caution">
    <text evidence="2">The sequence shown here is derived from an EMBL/GenBank/DDBJ whole genome shotgun (WGS) entry which is preliminary data.</text>
</comment>
<keyword evidence="3" id="KW-1185">Reference proteome</keyword>